<organism evidence="2 4">
    <name type="scientific">Peronospora effusa</name>
    <dbReference type="NCBI Taxonomy" id="542832"/>
    <lineage>
        <taxon>Eukaryota</taxon>
        <taxon>Sar</taxon>
        <taxon>Stramenopiles</taxon>
        <taxon>Oomycota</taxon>
        <taxon>Peronosporomycetes</taxon>
        <taxon>Peronosporales</taxon>
        <taxon>Peronosporaceae</taxon>
        <taxon>Peronospora</taxon>
    </lineage>
</organism>
<evidence type="ECO:0000259" key="1">
    <source>
        <dbReference type="Pfam" id="PF20252"/>
    </source>
</evidence>
<evidence type="ECO:0000313" key="2">
    <source>
        <dbReference type="EMBL" id="RMX70199.1"/>
    </source>
</evidence>
<dbReference type="Proteomes" id="UP000286097">
    <property type="component" value="Unassembled WGS sequence"/>
</dbReference>
<name>A0A3M6VTU5_9STRA</name>
<dbReference type="Proteomes" id="UP000282087">
    <property type="component" value="Unassembled WGS sequence"/>
</dbReference>
<reference evidence="4 5" key="1">
    <citation type="submission" date="2018-06" db="EMBL/GenBank/DDBJ databases">
        <title>Comparative genomics of downy mildews reveals potential adaptations to biotrophy.</title>
        <authorList>
            <person name="Fletcher K."/>
            <person name="Klosterman S.J."/>
            <person name="Derevnina L."/>
            <person name="Martin F."/>
            <person name="Koike S."/>
            <person name="Reyes Chin-Wo S."/>
            <person name="Mou B."/>
            <person name="Michelmore R."/>
        </authorList>
    </citation>
    <scope>NUCLEOTIDE SEQUENCE [LARGE SCALE GENOMIC DNA]</scope>
    <source>
        <strain evidence="3 5">R13</strain>
        <strain evidence="2 4">R14</strain>
    </source>
</reference>
<proteinExistence type="predicted"/>
<comment type="caution">
    <text evidence="2">The sequence shown here is derived from an EMBL/GenBank/DDBJ whole genome shotgun (WGS) entry which is preliminary data.</text>
</comment>
<evidence type="ECO:0000313" key="5">
    <source>
        <dbReference type="Proteomes" id="UP000286097"/>
    </source>
</evidence>
<keyword evidence="4" id="KW-1185">Reference proteome</keyword>
<dbReference type="VEuPathDB" id="FungiDB:DD237_007128"/>
<sequence length="290" mass="32674">MLVTHGHQFPTGVWGLIVDELRNIMKRAEPTWIFFALPREEEAEILEPHIDSCGKSPSKLQRSSLSSSTAASVVMSPHEPSLLGMYPGVVATLGFIFATSFPPKVISAEEVKAQRKPSRTHLAVLLALQRLAGNVLVSRRRGNLSISVSHARSLLSCLRESFVFARMVNDAVPLRRYLQRVGWRYVMGKQQYLQVLFTALTRGIDNNDLEEQQEACGYMARLVQDTLEEYLVWTGVAPQHIEDGKVEPADAKQRVESFTSLIVATLREIADFDNIELQRHMSWGRKEQTT</sequence>
<dbReference type="EMBL" id="QLLG01000005">
    <property type="protein sequence ID" value="RMX70199.1"/>
    <property type="molecule type" value="Genomic_DNA"/>
</dbReference>
<dbReference type="EMBL" id="QKXF01000709">
    <property type="protein sequence ID" value="RQM09408.1"/>
    <property type="molecule type" value="Genomic_DNA"/>
</dbReference>
<evidence type="ECO:0000313" key="3">
    <source>
        <dbReference type="EMBL" id="RQM09408.1"/>
    </source>
</evidence>
<dbReference type="InterPro" id="IPR046455">
    <property type="entry name" value="Sec7/BIG1-like_C"/>
</dbReference>
<dbReference type="AlphaFoldDB" id="A0A3M6VTU5"/>
<protein>
    <recommendedName>
        <fullName evidence="1">Sec7/BIG1-like C-terminal domain-containing protein</fullName>
    </recommendedName>
</protein>
<gene>
    <name evidence="3" type="ORF">DD237_007128</name>
    <name evidence="2" type="ORF">DD238_000975</name>
</gene>
<dbReference type="Pfam" id="PF20252">
    <property type="entry name" value="BIG2_C"/>
    <property type="match status" value="1"/>
</dbReference>
<accession>A0A3M6VTU5</accession>
<feature type="domain" description="Sec7/BIG1-like C-terminal" evidence="1">
    <location>
        <begin position="126"/>
        <end position="283"/>
    </location>
</feature>
<dbReference type="STRING" id="542832.A0A3M6VTU5"/>
<evidence type="ECO:0000313" key="4">
    <source>
        <dbReference type="Proteomes" id="UP000282087"/>
    </source>
</evidence>